<sequence length="131" mass="15367">MQIDCSSLIKSNTHHENCIDYNNQEQDLCINHTRSYNNKNRKFCNYKNKTNSFHDTRTKPQINELQTYRERPTAPHNKTQDLVYLISKQKKHSFIKSSQYSYGQREIGTGSCRVVVDNYGFVINENGTNLN</sequence>
<evidence type="ECO:0000313" key="2">
    <source>
        <dbReference type="Proteomes" id="UP001146793"/>
    </source>
</evidence>
<dbReference type="EMBL" id="JANTQA010000076">
    <property type="protein sequence ID" value="KAJ3423336.1"/>
    <property type="molecule type" value="Genomic_DNA"/>
</dbReference>
<proteinExistence type="predicted"/>
<accession>A0AAV7Y2W4</accession>
<gene>
    <name evidence="1" type="ORF">M0812_29864</name>
</gene>
<reference evidence="1" key="1">
    <citation type="submission" date="2022-08" db="EMBL/GenBank/DDBJ databases">
        <title>Novel sulphate-reducing endosymbionts in the free-living metamonad Anaeramoeba.</title>
        <authorList>
            <person name="Jerlstrom-Hultqvist J."/>
            <person name="Cepicka I."/>
            <person name="Gallot-Lavallee L."/>
            <person name="Salas-Leiva D."/>
            <person name="Curtis B.A."/>
            <person name="Zahonova K."/>
            <person name="Pipaliya S."/>
            <person name="Dacks J."/>
            <person name="Roger A.J."/>
        </authorList>
    </citation>
    <scope>NUCLEOTIDE SEQUENCE</scope>
    <source>
        <strain evidence="1">Busselton2</strain>
    </source>
</reference>
<dbReference type="AlphaFoldDB" id="A0AAV7Y2W4"/>
<dbReference type="Proteomes" id="UP001146793">
    <property type="component" value="Unassembled WGS sequence"/>
</dbReference>
<organism evidence="1 2">
    <name type="scientific">Anaeramoeba flamelloides</name>
    <dbReference type="NCBI Taxonomy" id="1746091"/>
    <lineage>
        <taxon>Eukaryota</taxon>
        <taxon>Metamonada</taxon>
        <taxon>Anaeramoebidae</taxon>
        <taxon>Anaeramoeba</taxon>
    </lineage>
</organism>
<name>A0AAV7Y2W4_9EUKA</name>
<protein>
    <submittedName>
        <fullName evidence="1">Uncharacterized protein</fullName>
    </submittedName>
</protein>
<evidence type="ECO:0000313" key="1">
    <source>
        <dbReference type="EMBL" id="KAJ3423336.1"/>
    </source>
</evidence>
<comment type="caution">
    <text evidence="1">The sequence shown here is derived from an EMBL/GenBank/DDBJ whole genome shotgun (WGS) entry which is preliminary data.</text>
</comment>